<dbReference type="Gene3D" id="3.40.50.300">
    <property type="entry name" value="P-loop containing nucleotide triphosphate hydrolases"/>
    <property type="match status" value="2"/>
</dbReference>
<evidence type="ECO:0000313" key="8">
    <source>
        <dbReference type="EMBL" id="OJJ34147.1"/>
    </source>
</evidence>
<dbReference type="InterPro" id="IPR059032">
    <property type="entry name" value="WHD_DDX60"/>
</dbReference>
<dbReference type="SMART" id="SM00487">
    <property type="entry name" value="DEXDc"/>
    <property type="match status" value="1"/>
</dbReference>
<feature type="domain" description="Helicase C-terminal" evidence="7">
    <location>
        <begin position="1165"/>
        <end position="1337"/>
    </location>
</feature>
<dbReference type="OrthoDB" id="2320933at2759"/>
<dbReference type="InterPro" id="IPR014001">
    <property type="entry name" value="Helicase_ATP-bd"/>
</dbReference>
<dbReference type="SUPFAM" id="SSF52540">
    <property type="entry name" value="P-loop containing nucleoside triphosphate hydrolases"/>
    <property type="match status" value="1"/>
</dbReference>
<keyword evidence="3" id="KW-0347">Helicase</keyword>
<dbReference type="GO" id="GO:0003676">
    <property type="term" value="F:nucleic acid binding"/>
    <property type="evidence" value="ECO:0007669"/>
    <property type="project" value="InterPro"/>
</dbReference>
<dbReference type="InterPro" id="IPR052431">
    <property type="entry name" value="SKI2_subfamily_helicases"/>
</dbReference>
<feature type="compositionally biased region" description="Basic and acidic residues" evidence="5">
    <location>
        <begin position="1040"/>
        <end position="1052"/>
    </location>
</feature>
<dbReference type="Pfam" id="PF00270">
    <property type="entry name" value="DEAD"/>
    <property type="match status" value="1"/>
</dbReference>
<dbReference type="Pfam" id="PF26076">
    <property type="entry name" value="WHD_DDX60"/>
    <property type="match status" value="1"/>
</dbReference>
<dbReference type="GeneID" id="63744220"/>
<feature type="domain" description="Helicase ATP-binding" evidence="6">
    <location>
        <begin position="722"/>
        <end position="893"/>
    </location>
</feature>
<feature type="compositionally biased region" description="Acidic residues" evidence="5">
    <location>
        <begin position="1696"/>
        <end position="1714"/>
    </location>
</feature>
<dbReference type="Pfam" id="PF00271">
    <property type="entry name" value="Helicase_C"/>
    <property type="match status" value="1"/>
</dbReference>
<dbReference type="InterPro" id="IPR011545">
    <property type="entry name" value="DEAD/DEAH_box_helicase_dom"/>
</dbReference>
<keyword evidence="9" id="KW-1185">Reference proteome</keyword>
<accession>A0A1L9RH24</accession>
<feature type="compositionally biased region" description="Basic and acidic residues" evidence="5">
    <location>
        <begin position="1168"/>
        <end position="1179"/>
    </location>
</feature>
<dbReference type="STRING" id="1073089.A0A1L9RH24"/>
<dbReference type="InterPro" id="IPR055124">
    <property type="entry name" value="PIN-like_DDX60"/>
</dbReference>
<sequence length="1752" mass="199089">MENFEAWYTNLNSQVLDLISDYAGQELFCLEGDSVVLECLDDPALDFQNGYQILHAVYKVERFLSRLLSTKCNFHIVFFDENRDIASSTAHKDLYRSKYSLAREIIVQHLKHVQEKHPEIKVNRFSSAYSTEFRNYVQMYNVYFVMCHNGALRERKEATFVEASLRVICNMMALGLDVAIMNEIEWSDSKVMTRVLQASSFRRSIVATEAEECEVESIAPSTISKCLQDLQSLAKLKDENPSLAITGRDALTLAIASSLVLETEDEDMDDSEASRMVIALFLQLACLKSLSLGERRIKVRDIPNPEVYDRFLDRFCQVAAAILQAPEWQSLDYCENNYLYDLVDGRVLRSCVASVSENGMAKISSKIGDNWGKLLELFQAISKYDLPKDLFEKHNGSSELDLRMSTLCVKNDAPRMTLLPFKHNVFDKHLESVHVDVESSDDDEPIVNVVQDNKHWHNSRPIIPRRSEADKKPHTKWKNPFRFNQILSRDMDKYAASLTNSKGHMFEREVIISKKPSQGISKEKKISGTAKAIVEKNKASQAKKEASFLESWKQTLRQTQNLDVRSQIKEIRSFLEKLKDRKREVLEPEVRVFILTSLVTQYQNPRIVAGENDRNSLAREIWDEIRILRQIVNGMTQEVFQTFQKLCQKMGLSDVPQASPTQRRPLSFPFDIKNVRPQQIGAPLDFQAFQLMHCGPFMDRQTGAKEDKRVAFKPDKWQRDVLDELDKNHSIFVVAPTSAGKTFISFYAMSKVLKEDDSGVLVYVAPTKALVNQIAAEINARFEKSYPKSAEQTVWAIHTRDTRMHNPMKCQILVTVPHILQIMLLSPVNARIWAPRVKCIIFDEIHSIGQADDGLVWEQLLLLAPCRIIALSATVGNPKEFEEWLSSTQRCLGNPLKLIQYGQRYSDLRKFLYYPPKEFKFQGLSRPQAKGILESESIEGLRAVHPIASLLNKRRQMPEDLSLEPRDCYLLWKCMLKYASSKFPVPEKLSPKNAMASFIRRSDVSEWEADVKEVLSKWMTDPQSPFESVRKELGSIFSPEHNKEGSSGEKGDQSLAASPASMRALKKEELSTSVFPLLVSLHKKNALPALLFNYERTTCEQIAETTLKQLRDAENEYKKGASWQRKMTEYRQYQSLLSRQARTADKNGNGKRKQNGDQGESYPDPAENEIHPLEGFDPERPLEEFSFAGTGILTREDLQEEIETLKYRNVKDFLCEALERGIGVHHAGMNRQYRQCVERLFRAGFLRVVVATGTLALGINMPCSTVIFCGDSVFLTALNFRQAAGRAGRRGFDVLGNVIFHGIPHHKAFQLISSRLPDLNGHFPITTSLVLRLFILLHNSQESEYAVRAINSLLSQPRLYFGSAESNEKEKVLHHLRFSIEYLRRQRLLGPHGEPIELACCISHLYYTENSAFSFHALLHSGYFERLCESTRSNTENRMKTLMVVLCHLFGRKSLGHRYKTDQKSPSIVVLPTIPAEAAAVIRAHNSDILKTYTTYVATYINQHMTESERELPLSGISVTDQGNPELSRLLGAMEANKTCSPFVGLSGHDDEFESIKDLCQTVRSGVFLEEGVIPHLDIYPDGGMAPLNAYLYDFFCHENLGALEDANHVSRSEAWFLLNDFSMVLATIIVALEGYINPDKEQDPLDIMAAGDEMSAESDSDDESDEAVNESNTGETEYFNTPKKPSTPAAKDEILDNWDDMSDASESSEDESSETSSQNDQKQGSTVSVEVLNAFRQLKDEFDEKFRAIFA</sequence>
<evidence type="ECO:0000256" key="3">
    <source>
        <dbReference type="ARBA" id="ARBA00022806"/>
    </source>
</evidence>
<dbReference type="PROSITE" id="PS51192">
    <property type="entry name" value="HELICASE_ATP_BIND_1"/>
    <property type="match status" value="1"/>
</dbReference>
<evidence type="ECO:0000259" key="6">
    <source>
        <dbReference type="PROSITE" id="PS51192"/>
    </source>
</evidence>
<dbReference type="CDD" id="cd18795">
    <property type="entry name" value="SF2_C_Ski2"/>
    <property type="match status" value="1"/>
</dbReference>
<evidence type="ECO:0000259" key="7">
    <source>
        <dbReference type="PROSITE" id="PS51194"/>
    </source>
</evidence>
<feature type="region of interest" description="Disordered" evidence="5">
    <location>
        <begin position="1653"/>
        <end position="1727"/>
    </location>
</feature>
<dbReference type="GO" id="GO:0005737">
    <property type="term" value="C:cytoplasm"/>
    <property type="evidence" value="ECO:0007669"/>
    <property type="project" value="TreeGrafter"/>
</dbReference>
<feature type="compositionally biased region" description="Acidic residues" evidence="5">
    <location>
        <begin position="1655"/>
        <end position="1669"/>
    </location>
</feature>
<dbReference type="Proteomes" id="UP000184383">
    <property type="component" value="Unassembled WGS sequence"/>
</dbReference>
<dbReference type="GO" id="GO:0016787">
    <property type="term" value="F:hydrolase activity"/>
    <property type="evidence" value="ECO:0007669"/>
    <property type="project" value="UniProtKB-KW"/>
</dbReference>
<keyword evidence="4" id="KW-0067">ATP-binding</keyword>
<reference evidence="9" key="1">
    <citation type="journal article" date="2017" name="Genome Biol.">
        <title>Comparative genomics reveals high biological diversity and specific adaptations in the industrially and medically important fungal genus Aspergillus.</title>
        <authorList>
            <person name="de Vries R.P."/>
            <person name="Riley R."/>
            <person name="Wiebenga A."/>
            <person name="Aguilar-Osorio G."/>
            <person name="Amillis S."/>
            <person name="Uchima C.A."/>
            <person name="Anderluh G."/>
            <person name="Asadollahi M."/>
            <person name="Askin M."/>
            <person name="Barry K."/>
            <person name="Battaglia E."/>
            <person name="Bayram O."/>
            <person name="Benocci T."/>
            <person name="Braus-Stromeyer S.A."/>
            <person name="Caldana C."/>
            <person name="Canovas D."/>
            <person name="Cerqueira G.C."/>
            <person name="Chen F."/>
            <person name="Chen W."/>
            <person name="Choi C."/>
            <person name="Clum A."/>
            <person name="Dos Santos R.A."/>
            <person name="Damasio A.R."/>
            <person name="Diallinas G."/>
            <person name="Emri T."/>
            <person name="Fekete E."/>
            <person name="Flipphi M."/>
            <person name="Freyberg S."/>
            <person name="Gallo A."/>
            <person name="Gournas C."/>
            <person name="Habgood R."/>
            <person name="Hainaut M."/>
            <person name="Harispe M.L."/>
            <person name="Henrissat B."/>
            <person name="Hilden K.S."/>
            <person name="Hope R."/>
            <person name="Hossain A."/>
            <person name="Karabika E."/>
            <person name="Karaffa L."/>
            <person name="Karanyi Z."/>
            <person name="Krasevec N."/>
            <person name="Kuo A."/>
            <person name="Kusch H."/>
            <person name="LaButti K."/>
            <person name="Lagendijk E.L."/>
            <person name="Lapidus A."/>
            <person name="Levasseur A."/>
            <person name="Lindquist E."/>
            <person name="Lipzen A."/>
            <person name="Logrieco A.F."/>
            <person name="MacCabe A."/>
            <person name="Maekelae M.R."/>
            <person name="Malavazi I."/>
            <person name="Melin P."/>
            <person name="Meyer V."/>
            <person name="Mielnichuk N."/>
            <person name="Miskei M."/>
            <person name="Molnar A.P."/>
            <person name="Mule G."/>
            <person name="Ngan C.Y."/>
            <person name="Orejas M."/>
            <person name="Orosz E."/>
            <person name="Ouedraogo J.P."/>
            <person name="Overkamp K.M."/>
            <person name="Park H.-S."/>
            <person name="Perrone G."/>
            <person name="Piumi F."/>
            <person name="Punt P.J."/>
            <person name="Ram A.F."/>
            <person name="Ramon A."/>
            <person name="Rauscher S."/>
            <person name="Record E."/>
            <person name="Riano-Pachon D.M."/>
            <person name="Robert V."/>
            <person name="Roehrig J."/>
            <person name="Ruller R."/>
            <person name="Salamov A."/>
            <person name="Salih N.S."/>
            <person name="Samson R.A."/>
            <person name="Sandor E."/>
            <person name="Sanguinetti M."/>
            <person name="Schuetze T."/>
            <person name="Sepcic K."/>
            <person name="Shelest E."/>
            <person name="Sherlock G."/>
            <person name="Sophianopoulou V."/>
            <person name="Squina F.M."/>
            <person name="Sun H."/>
            <person name="Susca A."/>
            <person name="Todd R.B."/>
            <person name="Tsang A."/>
            <person name="Unkles S.E."/>
            <person name="van de Wiele N."/>
            <person name="van Rossen-Uffink D."/>
            <person name="Oliveira J.V."/>
            <person name="Vesth T.C."/>
            <person name="Visser J."/>
            <person name="Yu J.-H."/>
            <person name="Zhou M."/>
            <person name="Andersen M.R."/>
            <person name="Archer D.B."/>
            <person name="Baker S.E."/>
            <person name="Benoit I."/>
            <person name="Brakhage A.A."/>
            <person name="Braus G.H."/>
            <person name="Fischer R."/>
            <person name="Frisvad J.C."/>
            <person name="Goldman G.H."/>
            <person name="Houbraken J."/>
            <person name="Oakley B."/>
            <person name="Pocsi I."/>
            <person name="Scazzocchio C."/>
            <person name="Seiboth B."/>
            <person name="vanKuyk P.A."/>
            <person name="Wortman J."/>
            <person name="Dyer P.S."/>
            <person name="Grigoriev I.V."/>
        </authorList>
    </citation>
    <scope>NUCLEOTIDE SEQUENCE [LARGE SCALE GENOMIC DNA]</scope>
    <source>
        <strain evidence="9">DTO 134E9</strain>
    </source>
</reference>
<dbReference type="PANTHER" id="PTHR44533:SF4">
    <property type="entry name" value="DEAD_H RNA HELICASE, PUTATIVE-RELATED"/>
    <property type="match status" value="1"/>
</dbReference>
<dbReference type="VEuPathDB" id="FungiDB:ASPWEDRAFT_112958"/>
<name>A0A1L9RH24_ASPWE</name>
<dbReference type="FunFam" id="3.40.50.300:FF:001039">
    <property type="entry name" value="ATP-dependent RNA helicase DDX60"/>
    <property type="match status" value="1"/>
</dbReference>
<feature type="region of interest" description="Disordered" evidence="5">
    <location>
        <begin position="1038"/>
        <end position="1060"/>
    </location>
</feature>
<dbReference type="SMART" id="SM00490">
    <property type="entry name" value="HELICc"/>
    <property type="match status" value="1"/>
</dbReference>
<feature type="region of interest" description="Disordered" evidence="5">
    <location>
        <begin position="1139"/>
        <end position="1179"/>
    </location>
</feature>
<dbReference type="GO" id="GO:0004386">
    <property type="term" value="F:helicase activity"/>
    <property type="evidence" value="ECO:0007669"/>
    <property type="project" value="UniProtKB-KW"/>
</dbReference>
<evidence type="ECO:0000256" key="5">
    <source>
        <dbReference type="SAM" id="MobiDB-lite"/>
    </source>
</evidence>
<keyword evidence="1" id="KW-0547">Nucleotide-binding</keyword>
<dbReference type="RefSeq" id="XP_040687823.1">
    <property type="nucleotide sequence ID" value="XM_040828372.1"/>
</dbReference>
<dbReference type="PANTHER" id="PTHR44533">
    <property type="entry name" value="DEAD/H RNA HELICASE, PUTATIVE-RELATED"/>
    <property type="match status" value="1"/>
</dbReference>
<evidence type="ECO:0000313" key="9">
    <source>
        <dbReference type="Proteomes" id="UP000184383"/>
    </source>
</evidence>
<dbReference type="PROSITE" id="PS51194">
    <property type="entry name" value="HELICASE_CTER"/>
    <property type="match status" value="1"/>
</dbReference>
<keyword evidence="2" id="KW-0378">Hydrolase</keyword>
<gene>
    <name evidence="8" type="ORF">ASPWEDRAFT_112958</name>
</gene>
<dbReference type="EMBL" id="KV878213">
    <property type="protein sequence ID" value="OJJ34147.1"/>
    <property type="molecule type" value="Genomic_DNA"/>
</dbReference>
<dbReference type="GO" id="GO:0005524">
    <property type="term" value="F:ATP binding"/>
    <property type="evidence" value="ECO:0007669"/>
    <property type="project" value="UniProtKB-KW"/>
</dbReference>
<evidence type="ECO:0000256" key="2">
    <source>
        <dbReference type="ARBA" id="ARBA00022801"/>
    </source>
</evidence>
<proteinExistence type="predicted"/>
<evidence type="ECO:0008006" key="10">
    <source>
        <dbReference type="Google" id="ProtNLM"/>
    </source>
</evidence>
<dbReference type="InterPro" id="IPR027417">
    <property type="entry name" value="P-loop_NTPase"/>
</dbReference>
<evidence type="ECO:0000256" key="1">
    <source>
        <dbReference type="ARBA" id="ARBA00022741"/>
    </source>
</evidence>
<dbReference type="Pfam" id="PF23002">
    <property type="entry name" value="PIN-like_DDX60"/>
    <property type="match status" value="1"/>
</dbReference>
<dbReference type="InterPro" id="IPR001650">
    <property type="entry name" value="Helicase_C-like"/>
</dbReference>
<protein>
    <recommendedName>
        <fullName evidence="10">DEAD/DEAH box helicase</fullName>
    </recommendedName>
</protein>
<evidence type="ECO:0000256" key="4">
    <source>
        <dbReference type="ARBA" id="ARBA00022840"/>
    </source>
</evidence>
<organism evidence="8 9">
    <name type="scientific">Aspergillus wentii DTO 134E9</name>
    <dbReference type="NCBI Taxonomy" id="1073089"/>
    <lineage>
        <taxon>Eukaryota</taxon>
        <taxon>Fungi</taxon>
        <taxon>Dikarya</taxon>
        <taxon>Ascomycota</taxon>
        <taxon>Pezizomycotina</taxon>
        <taxon>Eurotiomycetes</taxon>
        <taxon>Eurotiomycetidae</taxon>
        <taxon>Eurotiales</taxon>
        <taxon>Aspergillaceae</taxon>
        <taxon>Aspergillus</taxon>
        <taxon>Aspergillus subgen. Cremei</taxon>
    </lineage>
</organism>